<dbReference type="InterPro" id="IPR002653">
    <property type="entry name" value="Znf_A20"/>
</dbReference>
<sequence length="67" mass="7361">MAEEHQRQTPEGHRPCSIICGFLDCPTTMNICSNCHGHLCLKKQTCVKSTLKSSISAVPPPPRTDEP</sequence>
<accession>A0A0D3AAY0</accession>
<dbReference type="GO" id="GO:0008270">
    <property type="term" value="F:zinc ion binding"/>
    <property type="evidence" value="ECO:0007669"/>
    <property type="project" value="UniProtKB-KW"/>
</dbReference>
<evidence type="ECO:0000259" key="5">
    <source>
        <dbReference type="PROSITE" id="PS51036"/>
    </source>
</evidence>
<reference evidence="6 7" key="1">
    <citation type="journal article" date="2014" name="Genome Biol.">
        <title>Transcriptome and methylome profiling reveals relics of genome dominance in the mesopolyploid Brassica oleracea.</title>
        <authorList>
            <person name="Parkin I.A."/>
            <person name="Koh C."/>
            <person name="Tang H."/>
            <person name="Robinson S.J."/>
            <person name="Kagale S."/>
            <person name="Clarke W.E."/>
            <person name="Town C.D."/>
            <person name="Nixon J."/>
            <person name="Krishnakumar V."/>
            <person name="Bidwell S.L."/>
            <person name="Denoeud F."/>
            <person name="Belcram H."/>
            <person name="Links M.G."/>
            <person name="Just J."/>
            <person name="Clarke C."/>
            <person name="Bender T."/>
            <person name="Huebert T."/>
            <person name="Mason A.S."/>
            <person name="Pires J.C."/>
            <person name="Barker G."/>
            <person name="Moore J."/>
            <person name="Walley P.G."/>
            <person name="Manoli S."/>
            <person name="Batley J."/>
            <person name="Edwards D."/>
            <person name="Nelson M.N."/>
            <person name="Wang X."/>
            <person name="Paterson A.H."/>
            <person name="King G."/>
            <person name="Bancroft I."/>
            <person name="Chalhoub B."/>
            <person name="Sharpe A.G."/>
        </authorList>
    </citation>
    <scope>NUCLEOTIDE SEQUENCE</scope>
    <source>
        <strain evidence="6 7">cv. TO1000</strain>
    </source>
</reference>
<keyword evidence="2" id="KW-0479">Metal-binding</keyword>
<evidence type="ECO:0000256" key="1">
    <source>
        <dbReference type="ARBA" id="ARBA00003732"/>
    </source>
</evidence>
<dbReference type="HOGENOM" id="CLU_2815924_0_0_1"/>
<dbReference type="AlphaFoldDB" id="A0A0D3AAY0"/>
<proteinExistence type="predicted"/>
<comment type="function">
    <text evidence="1">May be involved in environmental stress response.</text>
</comment>
<evidence type="ECO:0000313" key="7">
    <source>
        <dbReference type="Proteomes" id="UP000032141"/>
    </source>
</evidence>
<keyword evidence="7" id="KW-1185">Reference proteome</keyword>
<dbReference type="PROSITE" id="PS51036">
    <property type="entry name" value="ZF_A20"/>
    <property type="match status" value="1"/>
</dbReference>
<evidence type="ECO:0000256" key="4">
    <source>
        <dbReference type="ARBA" id="ARBA00022833"/>
    </source>
</evidence>
<dbReference type="EnsemblPlants" id="Bo1g099940.1">
    <property type="protein sequence ID" value="Bo1g099940.1"/>
    <property type="gene ID" value="Bo1g099940"/>
</dbReference>
<dbReference type="OMA" id="TMNICSN"/>
<reference evidence="6" key="2">
    <citation type="submission" date="2015-03" db="UniProtKB">
        <authorList>
            <consortium name="EnsemblPlants"/>
        </authorList>
    </citation>
    <scope>IDENTIFICATION</scope>
</reference>
<evidence type="ECO:0000313" key="6">
    <source>
        <dbReference type="EnsemblPlants" id="Bo1g099940.1"/>
    </source>
</evidence>
<evidence type="ECO:0000256" key="2">
    <source>
        <dbReference type="ARBA" id="ARBA00022723"/>
    </source>
</evidence>
<dbReference type="Gramene" id="Bo1g099940.1">
    <property type="protein sequence ID" value="Bo1g099940.1"/>
    <property type="gene ID" value="Bo1g099940"/>
</dbReference>
<name>A0A0D3AAY0_BRAOL</name>
<protein>
    <recommendedName>
        <fullName evidence="5">A20-type domain-containing protein</fullName>
    </recommendedName>
</protein>
<keyword evidence="3" id="KW-0863">Zinc-finger</keyword>
<dbReference type="Proteomes" id="UP000032141">
    <property type="component" value="Chromosome C1"/>
</dbReference>
<dbReference type="eggNOG" id="KOG3173">
    <property type="taxonomic scope" value="Eukaryota"/>
</dbReference>
<feature type="domain" description="A20-type" evidence="5">
    <location>
        <begin position="10"/>
        <end position="44"/>
    </location>
</feature>
<dbReference type="GO" id="GO:0003677">
    <property type="term" value="F:DNA binding"/>
    <property type="evidence" value="ECO:0007669"/>
    <property type="project" value="InterPro"/>
</dbReference>
<keyword evidence="4" id="KW-0862">Zinc</keyword>
<dbReference type="Gene3D" id="1.20.5.4770">
    <property type="match status" value="1"/>
</dbReference>
<evidence type="ECO:0000256" key="3">
    <source>
        <dbReference type="ARBA" id="ARBA00022771"/>
    </source>
</evidence>
<organism evidence="6 7">
    <name type="scientific">Brassica oleracea var. oleracea</name>
    <dbReference type="NCBI Taxonomy" id="109376"/>
    <lineage>
        <taxon>Eukaryota</taxon>
        <taxon>Viridiplantae</taxon>
        <taxon>Streptophyta</taxon>
        <taxon>Embryophyta</taxon>
        <taxon>Tracheophyta</taxon>
        <taxon>Spermatophyta</taxon>
        <taxon>Magnoliopsida</taxon>
        <taxon>eudicotyledons</taxon>
        <taxon>Gunneridae</taxon>
        <taxon>Pentapetalae</taxon>
        <taxon>rosids</taxon>
        <taxon>malvids</taxon>
        <taxon>Brassicales</taxon>
        <taxon>Brassicaceae</taxon>
        <taxon>Brassiceae</taxon>
        <taxon>Brassica</taxon>
    </lineage>
</organism>